<keyword evidence="3" id="KW-1185">Reference proteome</keyword>
<accession>A0A9K3D1H8</accession>
<reference evidence="2 3" key="1">
    <citation type="journal article" date="2018" name="PLoS ONE">
        <title>The draft genome of Kipferlia bialata reveals reductive genome evolution in fornicate parasites.</title>
        <authorList>
            <person name="Tanifuji G."/>
            <person name="Takabayashi S."/>
            <person name="Kume K."/>
            <person name="Takagi M."/>
            <person name="Nakayama T."/>
            <person name="Kamikawa R."/>
            <person name="Inagaki Y."/>
            <person name="Hashimoto T."/>
        </authorList>
    </citation>
    <scope>NUCLEOTIDE SEQUENCE [LARGE SCALE GENOMIC DNA]</scope>
    <source>
        <strain evidence="2">NY0173</strain>
    </source>
</reference>
<gene>
    <name evidence="2" type="ORF">KIPB_008991</name>
</gene>
<name>A0A9K3D1H8_9EUKA</name>
<protein>
    <submittedName>
        <fullName evidence="2">Uncharacterized protein</fullName>
    </submittedName>
</protein>
<feature type="non-terminal residue" evidence="2">
    <location>
        <position position="113"/>
    </location>
</feature>
<dbReference type="AlphaFoldDB" id="A0A9K3D1H8"/>
<evidence type="ECO:0000313" key="2">
    <source>
        <dbReference type="EMBL" id="GIQ87031.1"/>
    </source>
</evidence>
<proteinExistence type="predicted"/>
<comment type="caution">
    <text evidence="2">The sequence shown here is derived from an EMBL/GenBank/DDBJ whole genome shotgun (WGS) entry which is preliminary data.</text>
</comment>
<dbReference type="EMBL" id="BDIP01002928">
    <property type="protein sequence ID" value="GIQ87031.1"/>
    <property type="molecule type" value="Genomic_DNA"/>
</dbReference>
<organism evidence="2 3">
    <name type="scientific">Kipferlia bialata</name>
    <dbReference type="NCBI Taxonomy" id="797122"/>
    <lineage>
        <taxon>Eukaryota</taxon>
        <taxon>Metamonada</taxon>
        <taxon>Carpediemonas-like organisms</taxon>
        <taxon>Kipferlia</taxon>
    </lineage>
</organism>
<evidence type="ECO:0000256" key="1">
    <source>
        <dbReference type="SAM" id="MobiDB-lite"/>
    </source>
</evidence>
<feature type="region of interest" description="Disordered" evidence="1">
    <location>
        <begin position="34"/>
        <end position="58"/>
    </location>
</feature>
<evidence type="ECO:0000313" key="3">
    <source>
        <dbReference type="Proteomes" id="UP000265618"/>
    </source>
</evidence>
<sequence length="113" mass="12291">TACLIGEELLRVALELHPRQGMVVRAEDGKLCIPRPQTTIPAPGTSGRSGSRQSAKGLSIEEAQRVWQPLLDKHLPYRGRERGDTGGLKGWLQAHRVEGEDGLDTALMQLAGE</sequence>
<dbReference type="Proteomes" id="UP000265618">
    <property type="component" value="Unassembled WGS sequence"/>
</dbReference>
<feature type="compositionally biased region" description="Polar residues" evidence="1">
    <location>
        <begin position="36"/>
        <end position="56"/>
    </location>
</feature>